<reference evidence="11" key="1">
    <citation type="journal article" date="2020" name="Stud. Mycol.">
        <title>101 Dothideomycetes genomes: a test case for predicting lifestyles and emergence of pathogens.</title>
        <authorList>
            <person name="Haridas S."/>
            <person name="Albert R."/>
            <person name="Binder M."/>
            <person name="Bloem J."/>
            <person name="Labutti K."/>
            <person name="Salamov A."/>
            <person name="Andreopoulos B."/>
            <person name="Baker S."/>
            <person name="Barry K."/>
            <person name="Bills G."/>
            <person name="Bluhm B."/>
            <person name="Cannon C."/>
            <person name="Castanera R."/>
            <person name="Culley D."/>
            <person name="Daum C."/>
            <person name="Ezra D."/>
            <person name="Gonzalez J."/>
            <person name="Henrissat B."/>
            <person name="Kuo A."/>
            <person name="Liang C."/>
            <person name="Lipzen A."/>
            <person name="Lutzoni F."/>
            <person name="Magnuson J."/>
            <person name="Mondo S."/>
            <person name="Nolan M."/>
            <person name="Ohm R."/>
            <person name="Pangilinan J."/>
            <person name="Park H.-J."/>
            <person name="Ramirez L."/>
            <person name="Alfaro M."/>
            <person name="Sun H."/>
            <person name="Tritt A."/>
            <person name="Yoshinaga Y."/>
            <person name="Zwiers L.-H."/>
            <person name="Turgeon B."/>
            <person name="Goodwin S."/>
            <person name="Spatafora J."/>
            <person name="Crous P."/>
            <person name="Grigoriev I."/>
        </authorList>
    </citation>
    <scope>NUCLEOTIDE SEQUENCE</scope>
    <source>
        <strain evidence="11">CBS 480.64</strain>
    </source>
</reference>
<evidence type="ECO:0000256" key="1">
    <source>
        <dbReference type="ARBA" id="ARBA00004952"/>
    </source>
</evidence>
<sequence>MAAFNDEGIFSILDTDLYKLTMQYAVRKFYPAVPVTYDFTNRTPHMRLNRTAFSWLEEKIAGFEELKLTIEEAEWLRKTCPYLDEEYVTYLQGYRFKPAEHVTVTFDGGEGPEDSGDMHLKITGPWVETILYETPLLALISEAYFKFMEKNWSYEGQRQKAFEKGVRLIEGGCAFSEFGTRRRRSFKTHELVMQGLCKAQLSAKEGSRGKLSGTSNVYLAMKHGVAPVGTVAHEWFMGIAAIEDNYADANEIALRSWTQTFGRGVLGIALTDTFGTETFFRSFTRPADHLRNEDGSVPTYAEAFAGVRQDSGDPEVFIQRIKNFYEKEGLKGKIVVFSDSLNVDKAIRYKKCCEAAGDGLLIPSFGIGTYLTNDFTYREGEQSRRSPPLNIVIKLSHANGRPAVKLSDDLGKNSGDDELIERIKKEVGYEGRAWNDEGHRWD</sequence>
<dbReference type="HAMAP" id="MF_00570">
    <property type="entry name" value="NAPRTase"/>
    <property type="match status" value="1"/>
</dbReference>
<dbReference type="PANTHER" id="PTHR11098">
    <property type="entry name" value="NICOTINATE PHOSPHORIBOSYLTRANSFERASE"/>
    <property type="match status" value="1"/>
</dbReference>
<dbReference type="SUPFAM" id="SSF54675">
    <property type="entry name" value="Nicotinate/Quinolinate PRTase N-terminal domain-like"/>
    <property type="match status" value="1"/>
</dbReference>
<gene>
    <name evidence="11" type="ORF">K470DRAFT_259537</name>
</gene>
<evidence type="ECO:0000313" key="11">
    <source>
        <dbReference type="EMBL" id="KAF2858734.1"/>
    </source>
</evidence>
<comment type="function">
    <text evidence="8">Catalyzes the synthesis of beta-nicotinate D-ribonucleotide from nicotinate and 5-phospho-D-ribose 1-phosphate at the expense of ATP.</text>
</comment>
<dbReference type="OrthoDB" id="193380at2759"/>
<dbReference type="EC" id="6.3.4.21" evidence="3 8"/>
<dbReference type="Proteomes" id="UP000799421">
    <property type="component" value="Unassembled WGS sequence"/>
</dbReference>
<organism evidence="11 12">
    <name type="scientific">Piedraia hortae CBS 480.64</name>
    <dbReference type="NCBI Taxonomy" id="1314780"/>
    <lineage>
        <taxon>Eukaryota</taxon>
        <taxon>Fungi</taxon>
        <taxon>Dikarya</taxon>
        <taxon>Ascomycota</taxon>
        <taxon>Pezizomycotina</taxon>
        <taxon>Dothideomycetes</taxon>
        <taxon>Dothideomycetidae</taxon>
        <taxon>Capnodiales</taxon>
        <taxon>Piedraiaceae</taxon>
        <taxon>Piedraia</taxon>
    </lineage>
</organism>
<evidence type="ECO:0000256" key="2">
    <source>
        <dbReference type="ARBA" id="ARBA00010897"/>
    </source>
</evidence>
<name>A0A6A7BU59_9PEZI</name>
<dbReference type="InterPro" id="IPR041525">
    <property type="entry name" value="N/Namide_PRibTrfase"/>
</dbReference>
<comment type="catalytic activity">
    <reaction evidence="7 8">
        <text>5-phospho-alpha-D-ribose 1-diphosphate + nicotinate + ATP + H2O = nicotinate beta-D-ribonucleotide + ADP + phosphate + diphosphate</text>
        <dbReference type="Rhea" id="RHEA:36163"/>
        <dbReference type="ChEBI" id="CHEBI:15377"/>
        <dbReference type="ChEBI" id="CHEBI:30616"/>
        <dbReference type="ChEBI" id="CHEBI:32544"/>
        <dbReference type="ChEBI" id="CHEBI:33019"/>
        <dbReference type="ChEBI" id="CHEBI:43474"/>
        <dbReference type="ChEBI" id="CHEBI:57502"/>
        <dbReference type="ChEBI" id="CHEBI:58017"/>
        <dbReference type="ChEBI" id="CHEBI:456216"/>
        <dbReference type="EC" id="6.3.4.21"/>
    </reaction>
</comment>
<keyword evidence="6 8" id="KW-0662">Pyridine nucleotide biosynthesis</keyword>
<keyword evidence="12" id="KW-1185">Reference proteome</keyword>
<evidence type="ECO:0000256" key="4">
    <source>
        <dbReference type="ARBA" id="ARBA00022553"/>
    </source>
</evidence>
<evidence type="ECO:0000256" key="8">
    <source>
        <dbReference type="RuleBase" id="RU003838"/>
    </source>
</evidence>
<evidence type="ECO:0000256" key="6">
    <source>
        <dbReference type="ARBA" id="ARBA00022642"/>
    </source>
</evidence>
<dbReference type="SUPFAM" id="SSF51690">
    <property type="entry name" value="Nicotinate/Quinolinate PRTase C-terminal domain-like"/>
    <property type="match status" value="1"/>
</dbReference>
<accession>A0A6A7BU59</accession>
<evidence type="ECO:0000256" key="5">
    <source>
        <dbReference type="ARBA" id="ARBA00022598"/>
    </source>
</evidence>
<dbReference type="InterPro" id="IPR006406">
    <property type="entry name" value="Nic_PRibTrfase"/>
</dbReference>
<feature type="domain" description="Nicotinate/nicotinamide phosphoribosyltransferase" evidence="9">
    <location>
        <begin position="173"/>
        <end position="426"/>
    </location>
</feature>
<dbReference type="NCBIfam" id="TIGR01514">
    <property type="entry name" value="NAPRTase"/>
    <property type="match status" value="1"/>
</dbReference>
<comment type="similarity">
    <text evidence="2 8">Belongs to the NAPRTase family.</text>
</comment>
<evidence type="ECO:0000256" key="7">
    <source>
        <dbReference type="ARBA" id="ARBA00048668"/>
    </source>
</evidence>
<dbReference type="GO" id="GO:0034355">
    <property type="term" value="P:NAD+ biosynthetic process via the salvage pathway"/>
    <property type="evidence" value="ECO:0007669"/>
    <property type="project" value="TreeGrafter"/>
</dbReference>
<proteinExistence type="inferred from homology"/>
<dbReference type="InterPro" id="IPR040727">
    <property type="entry name" value="NAPRTase_N"/>
</dbReference>
<comment type="pathway">
    <text evidence="1 8">Cofactor biosynthesis; NAD(+) biosynthesis; nicotinate D-ribonucleotide from nicotinate: step 1/1.</text>
</comment>
<keyword evidence="4" id="KW-0597">Phosphoprotein</keyword>
<comment type="PTM">
    <text evidence="8">Transiently phosphorylated on a His residue during the reaction cycle. Phosphorylation strongly increases the affinity for substrates and increases the rate of nicotinate D-ribonucleotide production. Dephosphorylation regenerates the low-affinity form of the enzyme, leading to product release.</text>
</comment>
<dbReference type="GO" id="GO:0016757">
    <property type="term" value="F:glycosyltransferase activity"/>
    <property type="evidence" value="ECO:0007669"/>
    <property type="project" value="UniProtKB-KW"/>
</dbReference>
<keyword evidence="11" id="KW-0808">Transferase</keyword>
<evidence type="ECO:0000259" key="9">
    <source>
        <dbReference type="Pfam" id="PF04095"/>
    </source>
</evidence>
<dbReference type="Pfam" id="PF04095">
    <property type="entry name" value="NAPRTase"/>
    <property type="match status" value="1"/>
</dbReference>
<dbReference type="InterPro" id="IPR007229">
    <property type="entry name" value="Nic_PRibTrfase-Fam"/>
</dbReference>
<evidence type="ECO:0000259" key="10">
    <source>
        <dbReference type="Pfam" id="PF17767"/>
    </source>
</evidence>
<keyword evidence="11" id="KW-0328">Glycosyltransferase</keyword>
<dbReference type="GO" id="GO:0005829">
    <property type="term" value="C:cytosol"/>
    <property type="evidence" value="ECO:0007669"/>
    <property type="project" value="TreeGrafter"/>
</dbReference>
<dbReference type="PIRSF" id="PIRSF000484">
    <property type="entry name" value="NAPRT"/>
    <property type="match status" value="1"/>
</dbReference>
<dbReference type="GO" id="GO:0004516">
    <property type="term" value="F:nicotinate phosphoribosyltransferase activity"/>
    <property type="evidence" value="ECO:0007669"/>
    <property type="project" value="UniProtKB-UniRule"/>
</dbReference>
<protein>
    <recommendedName>
        <fullName evidence="3 8">Nicotinate phosphoribosyltransferase</fullName>
        <ecNumber evidence="3 8">6.3.4.21</ecNumber>
    </recommendedName>
</protein>
<dbReference type="AlphaFoldDB" id="A0A6A7BU59"/>
<dbReference type="Gene3D" id="3.20.140.10">
    <property type="entry name" value="nicotinate phosphoribosyltransferase"/>
    <property type="match status" value="1"/>
</dbReference>
<evidence type="ECO:0000313" key="12">
    <source>
        <dbReference type="Proteomes" id="UP000799421"/>
    </source>
</evidence>
<dbReference type="Pfam" id="PF17767">
    <property type="entry name" value="NAPRTase_N"/>
    <property type="match status" value="1"/>
</dbReference>
<evidence type="ECO:0000256" key="3">
    <source>
        <dbReference type="ARBA" id="ARBA00013236"/>
    </source>
</evidence>
<dbReference type="InterPro" id="IPR036068">
    <property type="entry name" value="Nicotinate_pribotase-like_C"/>
</dbReference>
<feature type="domain" description="Nicotinate phosphoribosyltransferase N-terminal" evidence="10">
    <location>
        <begin position="13"/>
        <end position="141"/>
    </location>
</feature>
<dbReference type="UniPathway" id="UPA00253">
    <property type="reaction ID" value="UER00457"/>
</dbReference>
<keyword evidence="5 8" id="KW-0436">Ligase</keyword>
<dbReference type="PANTHER" id="PTHR11098:SF1">
    <property type="entry name" value="NICOTINATE PHOSPHORIBOSYLTRANSFERASE"/>
    <property type="match status" value="1"/>
</dbReference>
<dbReference type="EMBL" id="MU006004">
    <property type="protein sequence ID" value="KAF2858734.1"/>
    <property type="molecule type" value="Genomic_DNA"/>
</dbReference>